<feature type="region of interest" description="Disordered" evidence="1">
    <location>
        <begin position="1"/>
        <end position="27"/>
    </location>
</feature>
<dbReference type="EMBL" id="BARS01000314">
    <property type="protein sequence ID" value="GAF75448.1"/>
    <property type="molecule type" value="Genomic_DNA"/>
</dbReference>
<name>X0S331_9ZZZZ</name>
<organism evidence="2">
    <name type="scientific">marine sediment metagenome</name>
    <dbReference type="NCBI Taxonomy" id="412755"/>
    <lineage>
        <taxon>unclassified sequences</taxon>
        <taxon>metagenomes</taxon>
        <taxon>ecological metagenomes</taxon>
    </lineage>
</organism>
<evidence type="ECO:0000313" key="2">
    <source>
        <dbReference type="EMBL" id="GAF75448.1"/>
    </source>
</evidence>
<comment type="caution">
    <text evidence="2">The sequence shown here is derived from an EMBL/GenBank/DDBJ whole genome shotgun (WGS) entry which is preliminary data.</text>
</comment>
<dbReference type="AlphaFoldDB" id="X0S331"/>
<proteinExistence type="predicted"/>
<protein>
    <submittedName>
        <fullName evidence="2">Uncharacterized protein</fullName>
    </submittedName>
</protein>
<accession>X0S331</accession>
<gene>
    <name evidence="2" type="ORF">S01H1_00823</name>
</gene>
<sequence>MAMEWNNRNDWFDPNGGHSRESFEEHNERMTEFRRSHANVVMVNEPRLGEAALLERMRLWQVRHAMMETGGSRLANGTTDWSPLVPTLEVARYKLSQN</sequence>
<feature type="compositionally biased region" description="Basic and acidic residues" evidence="1">
    <location>
        <begin position="18"/>
        <end position="27"/>
    </location>
</feature>
<reference evidence="2" key="1">
    <citation type="journal article" date="2014" name="Front. Microbiol.">
        <title>High frequency of phylogenetically diverse reductive dehalogenase-homologous genes in deep subseafloor sedimentary metagenomes.</title>
        <authorList>
            <person name="Kawai M."/>
            <person name="Futagami T."/>
            <person name="Toyoda A."/>
            <person name="Takaki Y."/>
            <person name="Nishi S."/>
            <person name="Hori S."/>
            <person name="Arai W."/>
            <person name="Tsubouchi T."/>
            <person name="Morono Y."/>
            <person name="Uchiyama I."/>
            <person name="Ito T."/>
            <person name="Fujiyama A."/>
            <person name="Inagaki F."/>
            <person name="Takami H."/>
        </authorList>
    </citation>
    <scope>NUCLEOTIDE SEQUENCE</scope>
    <source>
        <strain evidence="2">Expedition CK06-06</strain>
    </source>
</reference>
<evidence type="ECO:0000256" key="1">
    <source>
        <dbReference type="SAM" id="MobiDB-lite"/>
    </source>
</evidence>